<dbReference type="Gene3D" id="2.60.40.10">
    <property type="entry name" value="Immunoglobulins"/>
    <property type="match status" value="1"/>
</dbReference>
<dbReference type="PROSITE" id="PS00137">
    <property type="entry name" value="SUBTILASE_HIS"/>
    <property type="match status" value="1"/>
</dbReference>
<dbReference type="PANTHER" id="PTHR11878:SF65">
    <property type="entry name" value="NA_CA-EXCHANGE PROTEIN, ISOFORM G"/>
    <property type="match status" value="1"/>
</dbReference>
<dbReference type="InterPro" id="IPR013783">
    <property type="entry name" value="Ig-like_fold"/>
</dbReference>
<evidence type="ECO:0000256" key="1">
    <source>
        <dbReference type="ARBA" id="ARBA00022670"/>
    </source>
</evidence>
<dbReference type="Gene3D" id="3.40.50.200">
    <property type="entry name" value="Peptidase S8/S53 domain"/>
    <property type="match status" value="1"/>
</dbReference>
<gene>
    <name evidence="11" type="ORF">ETAA1_16260</name>
</gene>
<dbReference type="EMBL" id="CP036273">
    <property type="protein sequence ID" value="QDU19695.1"/>
    <property type="molecule type" value="Genomic_DNA"/>
</dbReference>
<dbReference type="Proteomes" id="UP000319576">
    <property type="component" value="Chromosome"/>
</dbReference>
<keyword evidence="1 9" id="KW-0645">Protease</keyword>
<dbReference type="InterPro" id="IPR003644">
    <property type="entry name" value="Calx_beta"/>
</dbReference>
<dbReference type="GO" id="GO:0030001">
    <property type="term" value="P:metal ion transport"/>
    <property type="evidence" value="ECO:0007669"/>
    <property type="project" value="TreeGrafter"/>
</dbReference>
<feature type="active site" description="Charge relay system" evidence="8 9">
    <location>
        <position position="388"/>
    </location>
</feature>
<evidence type="ECO:0000256" key="3">
    <source>
        <dbReference type="ARBA" id="ARBA00022737"/>
    </source>
</evidence>
<dbReference type="PROSITE" id="PS51892">
    <property type="entry name" value="SUBTILASE"/>
    <property type="match status" value="1"/>
</dbReference>
<dbReference type="Pfam" id="PF17892">
    <property type="entry name" value="Cadherin_5"/>
    <property type="match status" value="1"/>
</dbReference>
<evidence type="ECO:0000313" key="11">
    <source>
        <dbReference type="EMBL" id="QDU19695.1"/>
    </source>
</evidence>
<keyword evidence="6" id="KW-0106">Calcium</keyword>
<feature type="active site" description="Charge relay system" evidence="8 9">
    <location>
        <position position="160"/>
    </location>
</feature>
<feature type="active site" description="Charge relay system" evidence="8 9">
    <location>
        <position position="217"/>
    </location>
</feature>
<evidence type="ECO:0000256" key="7">
    <source>
        <dbReference type="ARBA" id="ARBA00023065"/>
    </source>
</evidence>
<organism evidence="11 12">
    <name type="scientific">Urbifossiella limnaea</name>
    <dbReference type="NCBI Taxonomy" id="2528023"/>
    <lineage>
        <taxon>Bacteria</taxon>
        <taxon>Pseudomonadati</taxon>
        <taxon>Planctomycetota</taxon>
        <taxon>Planctomycetia</taxon>
        <taxon>Gemmatales</taxon>
        <taxon>Gemmataceae</taxon>
        <taxon>Urbifossiella</taxon>
    </lineage>
</organism>
<dbReference type="InterPro" id="IPR013517">
    <property type="entry name" value="FG-GAP"/>
</dbReference>
<evidence type="ECO:0000256" key="8">
    <source>
        <dbReference type="PIRSR" id="PIRSR615500-1"/>
    </source>
</evidence>
<accession>A0A517XQB0</accession>
<dbReference type="SUPFAM" id="SSF117074">
    <property type="entry name" value="Hypothetical protein PA1324"/>
    <property type="match status" value="1"/>
</dbReference>
<keyword evidence="12" id="KW-1185">Reference proteome</keyword>
<proteinExistence type="inferred from homology"/>
<keyword evidence="7" id="KW-0813">Transport</keyword>
<evidence type="ECO:0000256" key="5">
    <source>
        <dbReference type="ARBA" id="ARBA00022825"/>
    </source>
</evidence>
<dbReference type="PRINTS" id="PR00723">
    <property type="entry name" value="SUBTILISIN"/>
</dbReference>
<reference evidence="11 12" key="1">
    <citation type="submission" date="2019-02" db="EMBL/GenBank/DDBJ databases">
        <title>Deep-cultivation of Planctomycetes and their phenomic and genomic characterization uncovers novel biology.</title>
        <authorList>
            <person name="Wiegand S."/>
            <person name="Jogler M."/>
            <person name="Boedeker C."/>
            <person name="Pinto D."/>
            <person name="Vollmers J."/>
            <person name="Rivas-Marin E."/>
            <person name="Kohn T."/>
            <person name="Peeters S.H."/>
            <person name="Heuer A."/>
            <person name="Rast P."/>
            <person name="Oberbeckmann S."/>
            <person name="Bunk B."/>
            <person name="Jeske O."/>
            <person name="Meyerdierks A."/>
            <person name="Storesund J.E."/>
            <person name="Kallscheuer N."/>
            <person name="Luecker S."/>
            <person name="Lage O.M."/>
            <person name="Pohl T."/>
            <person name="Merkel B.J."/>
            <person name="Hornburger P."/>
            <person name="Mueller R.-W."/>
            <person name="Bruemmer F."/>
            <person name="Labrenz M."/>
            <person name="Spormann A.M."/>
            <person name="Op den Camp H."/>
            <person name="Overmann J."/>
            <person name="Amann R."/>
            <person name="Jetten M.S.M."/>
            <person name="Mascher T."/>
            <person name="Medema M.H."/>
            <person name="Devos D.P."/>
            <person name="Kaster A.-K."/>
            <person name="Ovreas L."/>
            <person name="Rohde M."/>
            <person name="Galperin M.Y."/>
            <person name="Jogler C."/>
        </authorList>
    </citation>
    <scope>NUCLEOTIDE SEQUENCE [LARGE SCALE GENOMIC DNA]</scope>
    <source>
        <strain evidence="11 12">ETA_A1</strain>
    </source>
</reference>
<dbReference type="RefSeq" id="WP_202920743.1">
    <property type="nucleotide sequence ID" value="NZ_CP036273.1"/>
</dbReference>
<dbReference type="Gene3D" id="2.130.10.130">
    <property type="entry name" value="Integrin alpha, N-terminal"/>
    <property type="match status" value="1"/>
</dbReference>
<keyword evidence="2" id="KW-0732">Signal</keyword>
<dbReference type="Gene3D" id="2.60.120.260">
    <property type="entry name" value="Galactose-binding domain-like"/>
    <property type="match status" value="1"/>
</dbReference>
<dbReference type="InterPro" id="IPR000209">
    <property type="entry name" value="Peptidase_S8/S53_dom"/>
</dbReference>
<dbReference type="GO" id="GO:0004252">
    <property type="term" value="F:serine-type endopeptidase activity"/>
    <property type="evidence" value="ECO:0007669"/>
    <property type="project" value="UniProtKB-UniRule"/>
</dbReference>
<dbReference type="InterPro" id="IPR018247">
    <property type="entry name" value="EF_Hand_1_Ca_BS"/>
</dbReference>
<dbReference type="InterPro" id="IPR051171">
    <property type="entry name" value="CaCA"/>
</dbReference>
<dbReference type="InterPro" id="IPR023828">
    <property type="entry name" value="Peptidase_S8_Ser-AS"/>
</dbReference>
<dbReference type="Pfam" id="PF13517">
    <property type="entry name" value="FG-GAP_3"/>
    <property type="match status" value="1"/>
</dbReference>
<dbReference type="InterPro" id="IPR002884">
    <property type="entry name" value="P_dom"/>
</dbReference>
<keyword evidence="3" id="KW-0677">Repeat</keyword>
<dbReference type="SUPFAM" id="SSF52743">
    <property type="entry name" value="Subtilisin-like"/>
    <property type="match status" value="1"/>
</dbReference>
<evidence type="ECO:0000256" key="9">
    <source>
        <dbReference type="PROSITE-ProRule" id="PRU01240"/>
    </source>
</evidence>
<keyword evidence="4 9" id="KW-0378">Hydrolase</keyword>
<dbReference type="PROSITE" id="PS00138">
    <property type="entry name" value="SUBTILASE_SER"/>
    <property type="match status" value="1"/>
</dbReference>
<dbReference type="PROSITE" id="PS00018">
    <property type="entry name" value="EF_HAND_1"/>
    <property type="match status" value="1"/>
</dbReference>
<dbReference type="GO" id="GO:0007154">
    <property type="term" value="P:cell communication"/>
    <property type="evidence" value="ECO:0007669"/>
    <property type="project" value="InterPro"/>
</dbReference>
<feature type="domain" description="P/Homo B" evidence="10">
    <location>
        <begin position="622"/>
        <end position="768"/>
    </location>
</feature>
<dbReference type="InterPro" id="IPR036852">
    <property type="entry name" value="Peptidase_S8/S53_dom_sf"/>
</dbReference>
<sequence>MRTPRTRKRLAVEALEDRTAPDASAGTTPLDARPFTSTEVLVGVRGADPLGQLAGFALVNGRIDAADSQVILTTADGVSLVEVQLAGGADPQQTVELLAAQSWTAWAQPNYVVAPGAGPDWTPNDPSYAAAGQYFHTKSQTNLAWDITKGSSTILVGVTDDGLGYNHPDLAANVWVNPGETAGNGVDDDGNGFIDDVRGWDFNASDNNPLPAGDDSHGTHVGGIIAARSNNGVGVAGTAGGDNTAGSGVRLVGLRWDGTNGWTAARVAAAYTYAADNGVRVVNSSYNFDFWVSGAGVPDPAVVAALDYAYDAGVLLMLSAGNNGELDAPRGVFQQPLFVASLDQNDARSSFSNYGSYVDLAGHGSSILSTTTNTNGTGVNYEVYSGTSMSTPHAAGVAALIWSANPTWTRDQVAAQMLGTTDTVNAVAGNVAGTLGTGRVNAFRALTQTLAAPVFTNFTLAGAPTAVQAVTVTVPRRLLPASVTAANFELRGNGPDDTFGTADDVLIPVQINGGAAYRMGTNELRLTQPGGATLPADRYRLTAFAGAGQLRDPFGTALDGNANGTGGDDYVVEFGAEPSLAGRVFEDWAGNAAADANDPGVAGRQVYLDANANGGYDATLATTPFASGAINLAIPDNNATGVTNTRTVSGVAGVVTRVTVTVSVTHPYISDLVIDLTGPTGTTVTLVSNRGGNGDNFTATVFDDAAATAIGSGAAPFTGSFRPETPLSALTGGSPNGGWSLRVRDLGPADLGTLANWTLTLTTGEQATTTTAAGAYGFGALAAGTYAVRTTTPAGWSATGPAGGAHTQTIAAGASVTGLNFGTVRQNAVYGQMVNDLNGNGVRDGGEPVMAGWRVFDDRNGNGALDGGEVNALADALGNYVLTGLAAGATAVRVERQAGYRTTLGVAGLPLTAVAGATYHGRDFAAVADTSPPTADVTDVTPDPRATAVPSVTIVFAEAVTGFDLADLSLTRDGGANLLTGSQTLTTSDTVTWTLGNLSGLTAAPGTYVLALTAAGSGVQDAAQNTMAADASDSWVTVTTPSVSVSDVTVGEAGGPAVVTVTLSGPSPDTILVPYATADGTATAGADYTAAGGTLTFAPGETTKTVSVAVLNDPLDEADETFVLNLGTPTNATTADGQAVATITDDDPTPSLSITGVTQAEGDSGTTAYVFTVTLSAASGRAVSVNYATADGTATAGGDYAAASGTLTFAPGETAKTVTVLVTADALDEDDETFTLGLSGATNATIATGTGTGTITDDDAAPGVSINSVSAAEGSSGTTPLVFTVSLSAPSGKPVTVTYATADGTATAGVDYAAAAGTLTFAPGETSKLVTVLLTGDALDEPDETFTLGLAGAVNATIATATAAGTILDDDPLPGLSIDSVTREEGNSGATPFTFTVTLSAASGRTVSVNYVTANGTATTVDGDYTFAGGTLTFAPGETTRALTVQAAGDPRNEADETFAVLLSGATNGTVTTPTGTGTVANDDPLPALSVSAVSQAEGTGGTTTVTVTVTLSAVSGQTVTVGYATADGTATVADGDYAATSGTITFAPGVTTRTFAVAVTPDARNEADETIGVTLAAPTNATLGVPSAAVTVADDDPVPALSVNSVSLAEGTGGATAVAFTVTLSAVSGRTVTVSYSTADGTAAAADGDYTAAGGTLTFAPGETTKTVTVQAAGDARNEDDETFTIGLGGATNATVAAGTGTSTLLDDDPLPALSVDSVSLAEGDGGGTAFTFTVTLSAVSGRTVSVGYATADGTATVADGDYAATSGTLTFAPGVTTRTFTVTAAGDLRNETDETFAVSLSGATNAIITAAAGTGTILNDDPLPTLSVNAASVAEGGGLAFTVSLSAVSGQAVTVSYATADGTATAADYAAASGTLTFAPGETTKTVTVATTSDATFEPDETLTLDLSGVSNAVIATGTGTGTVLNDDAEPTATLSGGGSVGEFGGSATVAVTLSNPSYLPVTVTFALGGTATSTDYAAPPASVTIPAGQLTATVTITASTDTADEPDETVTLAIGTVANGGAAGSPVVVTIADDDLPEAAAAGFDLTEDVVFTTPTSLLAAANAQPGSVVELVGTAPGSGVLTLTADGTFTFAPAANVHGTVGFSYRVRNPAGEVSAPAVVELRVAAVNDAPTFAASPSQTDPRRAGPQVVPGWASAISAGPPDEAGQRLTFEVTADNPTLFAVQPAIDPATGTLTYTPGSGFGSAVVTVRLHDDAGGTSAARTFTVHLLRYRDDDLPTHQDEVGLIGVGSGDGGTVAAFRGDGQDAGTMSPFAGASARVVTADVTGDGVADVIAATGPGVRSRVVVLDGATGAAVRTILPFEDSFTGGLFVAAADIDGDGKAEIAVSPDTGGGGRVTVYGEKGTVADFFGIDDAAYRGGARVTFGDLDGDGLPDLVVAAGFGGGPRVAVYDGATLTGTPARLVNDFFAFPGTDATNLRNGVFVAAGDVDGDGFADLAFGGGPGGAPRVFVLSGRLVSAGRVDESQAAPVGNFFVAGNAADRGGVRVAVKDADGDDRADVVVGSGERSAARVRVYAGTGFGGGGEPGDFLDLEPFGGAVLAGGVYVG</sequence>
<dbReference type="GO" id="GO:0006508">
    <property type="term" value="P:proteolysis"/>
    <property type="evidence" value="ECO:0007669"/>
    <property type="project" value="UniProtKB-KW"/>
</dbReference>
<dbReference type="InterPro" id="IPR022398">
    <property type="entry name" value="Peptidase_S8_His-AS"/>
</dbReference>
<evidence type="ECO:0000256" key="6">
    <source>
        <dbReference type="ARBA" id="ARBA00022837"/>
    </source>
</evidence>
<dbReference type="PROSITE" id="PS51829">
    <property type="entry name" value="P_HOMO_B"/>
    <property type="match status" value="1"/>
</dbReference>
<keyword evidence="7" id="KW-0406">Ion transport</keyword>
<keyword evidence="5 9" id="KW-0720">Serine protease</keyword>
<dbReference type="InterPro" id="IPR008979">
    <property type="entry name" value="Galactose-bd-like_sf"/>
</dbReference>
<dbReference type="Pfam" id="PF00082">
    <property type="entry name" value="Peptidase_S8"/>
    <property type="match status" value="1"/>
</dbReference>
<dbReference type="SUPFAM" id="SSF69318">
    <property type="entry name" value="Integrin alpha N-terminal domain"/>
    <property type="match status" value="1"/>
</dbReference>
<evidence type="ECO:0000313" key="12">
    <source>
        <dbReference type="Proteomes" id="UP000319576"/>
    </source>
</evidence>
<dbReference type="EC" id="3.4.21.-" evidence="11"/>
<dbReference type="Pfam" id="PF01483">
    <property type="entry name" value="P_proprotein"/>
    <property type="match status" value="1"/>
</dbReference>
<dbReference type="InterPro" id="IPR038081">
    <property type="entry name" value="CalX-like_sf"/>
</dbReference>
<dbReference type="KEGG" id="uli:ETAA1_16260"/>
<dbReference type="Pfam" id="PF03160">
    <property type="entry name" value="Calx-beta"/>
    <property type="match status" value="9"/>
</dbReference>
<dbReference type="InterPro" id="IPR015500">
    <property type="entry name" value="Peptidase_S8_subtilisin-rel"/>
</dbReference>
<dbReference type="SUPFAM" id="SSF141072">
    <property type="entry name" value="CalX-like"/>
    <property type="match status" value="9"/>
</dbReference>
<comment type="similarity">
    <text evidence="9">Belongs to the peptidase S8 family.</text>
</comment>
<dbReference type="Gene3D" id="2.60.40.2030">
    <property type="match status" value="9"/>
</dbReference>
<dbReference type="InterPro" id="IPR041690">
    <property type="entry name" value="Cadherin_5"/>
</dbReference>
<dbReference type="SMART" id="SM00237">
    <property type="entry name" value="Calx_beta"/>
    <property type="match status" value="8"/>
</dbReference>
<evidence type="ECO:0000259" key="10">
    <source>
        <dbReference type="PROSITE" id="PS51829"/>
    </source>
</evidence>
<dbReference type="SUPFAM" id="SSF49785">
    <property type="entry name" value="Galactose-binding domain-like"/>
    <property type="match status" value="1"/>
</dbReference>
<evidence type="ECO:0000256" key="4">
    <source>
        <dbReference type="ARBA" id="ARBA00022801"/>
    </source>
</evidence>
<protein>
    <submittedName>
        <fullName evidence="11">Thermophilic serine proteinase</fullName>
        <ecNumber evidence="11">3.4.21.-</ecNumber>
    </submittedName>
</protein>
<dbReference type="PANTHER" id="PTHR11878">
    <property type="entry name" value="SODIUM/CALCIUM EXCHANGER"/>
    <property type="match status" value="1"/>
</dbReference>
<dbReference type="InterPro" id="IPR028994">
    <property type="entry name" value="Integrin_alpha_N"/>
</dbReference>
<dbReference type="GO" id="GO:0016020">
    <property type="term" value="C:membrane"/>
    <property type="evidence" value="ECO:0007669"/>
    <property type="project" value="InterPro"/>
</dbReference>
<evidence type="ECO:0000256" key="2">
    <source>
        <dbReference type="ARBA" id="ARBA00022729"/>
    </source>
</evidence>
<name>A0A517XQB0_9BACT</name>